<dbReference type="InterPro" id="IPR040091">
    <property type="entry name" value="LRRC56"/>
</dbReference>
<dbReference type="Gene3D" id="3.80.10.10">
    <property type="entry name" value="Ribonuclease Inhibitor"/>
    <property type="match status" value="1"/>
</dbReference>
<comment type="caution">
    <text evidence="1">The sequence shown here is derived from an EMBL/GenBank/DDBJ whole genome shotgun (WGS) entry which is preliminary data.</text>
</comment>
<proteinExistence type="predicted"/>
<dbReference type="PANTHER" id="PTHR22708">
    <property type="entry name" value="LEUCINE-RICH REPEAT-CONTAINING PROTEIN 56"/>
    <property type="match status" value="1"/>
</dbReference>
<evidence type="ECO:0000313" key="2">
    <source>
        <dbReference type="Proteomes" id="UP001642464"/>
    </source>
</evidence>
<gene>
    <name evidence="1" type="ORF">SCF082_LOCUS45714</name>
</gene>
<protein>
    <submittedName>
        <fullName evidence="1">Leucine-rich repeat-containing protein 56</fullName>
    </submittedName>
</protein>
<reference evidence="1 2" key="1">
    <citation type="submission" date="2024-02" db="EMBL/GenBank/DDBJ databases">
        <authorList>
            <person name="Chen Y."/>
            <person name="Shah S."/>
            <person name="Dougan E. K."/>
            <person name="Thang M."/>
            <person name="Chan C."/>
        </authorList>
    </citation>
    <scope>NUCLEOTIDE SEQUENCE [LARGE SCALE GENOMIC DNA]</scope>
</reference>
<dbReference type="PANTHER" id="PTHR22708:SF0">
    <property type="entry name" value="LEUCINE-RICH REPEAT-CONTAINING PROTEIN 56"/>
    <property type="match status" value="1"/>
</dbReference>
<evidence type="ECO:0000313" key="1">
    <source>
        <dbReference type="EMBL" id="CAK9097454.1"/>
    </source>
</evidence>
<dbReference type="InterPro" id="IPR032675">
    <property type="entry name" value="LRR_dom_sf"/>
</dbReference>
<keyword evidence="2" id="KW-1185">Reference proteome</keyword>
<sequence length="278" mass="30918">MAVPRLPVELAQQQSEYEELSAPSFHPEFLRHYCGTEELEEVTYLEMQVDSAWQSAELLGLHLPKLLQLKLTNPSSILSLRDLGSSLKQLEILWMSRCALQDLGGASALLPSLREFYLPFNDVADLMPLSGCERLEVLDLERNLVSDLEDVRALSNCPLLRELNLSGNPVVQPAPKALPRERILELLPSLSVLDDVPTKPGTLGVGVDFLLECSVSSFQSWPLGELDSWIQDKVFSRREVEMAEMASSLQSEASNTVAVQFHLDNCPKTLTEASLLFA</sequence>
<dbReference type="EMBL" id="CAXAMM010041128">
    <property type="protein sequence ID" value="CAK9097454.1"/>
    <property type="molecule type" value="Genomic_DNA"/>
</dbReference>
<dbReference type="Proteomes" id="UP001642464">
    <property type="component" value="Unassembled WGS sequence"/>
</dbReference>
<dbReference type="PROSITE" id="PS51450">
    <property type="entry name" value="LRR"/>
    <property type="match status" value="1"/>
</dbReference>
<dbReference type="InterPro" id="IPR001611">
    <property type="entry name" value="Leu-rich_rpt"/>
</dbReference>
<organism evidence="1 2">
    <name type="scientific">Durusdinium trenchii</name>
    <dbReference type="NCBI Taxonomy" id="1381693"/>
    <lineage>
        <taxon>Eukaryota</taxon>
        <taxon>Sar</taxon>
        <taxon>Alveolata</taxon>
        <taxon>Dinophyceae</taxon>
        <taxon>Suessiales</taxon>
        <taxon>Symbiodiniaceae</taxon>
        <taxon>Durusdinium</taxon>
    </lineage>
</organism>
<dbReference type="SUPFAM" id="SSF52058">
    <property type="entry name" value="L domain-like"/>
    <property type="match status" value="1"/>
</dbReference>
<name>A0ABP0RA49_9DINO</name>
<accession>A0ABP0RA49</accession>